<organism evidence="5 6">
    <name type="scientific">Verminephrobacter eiseniae (strain EF01-2)</name>
    <dbReference type="NCBI Taxonomy" id="391735"/>
    <lineage>
        <taxon>Bacteria</taxon>
        <taxon>Pseudomonadati</taxon>
        <taxon>Pseudomonadota</taxon>
        <taxon>Betaproteobacteria</taxon>
        <taxon>Burkholderiales</taxon>
        <taxon>Comamonadaceae</taxon>
        <taxon>Verminephrobacter</taxon>
    </lineage>
</organism>
<comment type="similarity">
    <text evidence="2 4">Belongs to the trehalose phosphatase family.</text>
</comment>
<keyword evidence="6" id="KW-1185">Reference proteome</keyword>
<dbReference type="InterPro" id="IPR044651">
    <property type="entry name" value="OTSB-like"/>
</dbReference>
<dbReference type="SUPFAM" id="SSF56784">
    <property type="entry name" value="HAD-like"/>
    <property type="match status" value="1"/>
</dbReference>
<keyword evidence="4" id="KW-0479">Metal-binding</keyword>
<comment type="catalytic activity">
    <reaction evidence="4">
        <text>alpha,alpha-trehalose 6-phosphate + H2O = alpha,alpha-trehalose + phosphate</text>
        <dbReference type="Rhea" id="RHEA:23420"/>
        <dbReference type="ChEBI" id="CHEBI:15377"/>
        <dbReference type="ChEBI" id="CHEBI:16551"/>
        <dbReference type="ChEBI" id="CHEBI:43474"/>
        <dbReference type="ChEBI" id="CHEBI:58429"/>
        <dbReference type="EC" id="3.1.3.12"/>
    </reaction>
</comment>
<comment type="cofactor">
    <cofactor evidence="4">
        <name>Mg(2+)</name>
        <dbReference type="ChEBI" id="CHEBI:18420"/>
    </cofactor>
</comment>
<dbReference type="OrthoDB" id="9814913at2"/>
<dbReference type="GO" id="GO:0005992">
    <property type="term" value="P:trehalose biosynthetic process"/>
    <property type="evidence" value="ECO:0007669"/>
    <property type="project" value="UniProtKB-UniPathway"/>
</dbReference>
<dbReference type="NCBIfam" id="TIGR01484">
    <property type="entry name" value="HAD-SF-IIB"/>
    <property type="match status" value="1"/>
</dbReference>
<evidence type="ECO:0000313" key="6">
    <source>
        <dbReference type="Proteomes" id="UP000000374"/>
    </source>
</evidence>
<dbReference type="CDD" id="cd01627">
    <property type="entry name" value="HAD_TPP"/>
    <property type="match status" value="1"/>
</dbReference>
<accession>A1WHX1</accession>
<dbReference type="EC" id="3.1.3.12" evidence="4"/>
<dbReference type="PANTHER" id="PTHR43768">
    <property type="entry name" value="TREHALOSE 6-PHOSPHATE PHOSPHATASE"/>
    <property type="match status" value="1"/>
</dbReference>
<dbReference type="Gene3D" id="3.30.70.1020">
    <property type="entry name" value="Trehalose-6-phosphate phosphatase related protein, domain 2"/>
    <property type="match status" value="1"/>
</dbReference>
<dbReference type="Pfam" id="PF02358">
    <property type="entry name" value="Trehalose_PPase"/>
    <property type="match status" value="1"/>
</dbReference>
<keyword evidence="4" id="KW-0460">Magnesium</keyword>
<evidence type="ECO:0000256" key="3">
    <source>
        <dbReference type="ARBA" id="ARBA00022801"/>
    </source>
</evidence>
<dbReference type="HOGENOM" id="CLU_037265_2_0_4"/>
<dbReference type="InterPro" id="IPR036412">
    <property type="entry name" value="HAD-like_sf"/>
</dbReference>
<dbReference type="NCBIfam" id="TIGR00685">
    <property type="entry name" value="T6PP"/>
    <property type="match status" value="1"/>
</dbReference>
<comment type="function">
    <text evidence="4">Removes the phosphate from trehalose 6-phosphate to produce free trehalose.</text>
</comment>
<dbReference type="Proteomes" id="UP000000374">
    <property type="component" value="Chromosome"/>
</dbReference>
<gene>
    <name evidence="5" type="ordered locus">Veis_1468</name>
</gene>
<dbReference type="PANTHER" id="PTHR43768:SF3">
    <property type="entry name" value="TREHALOSE 6-PHOSPHATE PHOSPHATASE"/>
    <property type="match status" value="1"/>
</dbReference>
<dbReference type="InterPro" id="IPR006379">
    <property type="entry name" value="HAD-SF_hydro_IIB"/>
</dbReference>
<dbReference type="EMBL" id="CP000542">
    <property type="protein sequence ID" value="ABM57228.1"/>
    <property type="molecule type" value="Genomic_DNA"/>
</dbReference>
<keyword evidence="3 4" id="KW-0378">Hydrolase</keyword>
<name>A1WHX1_VEREI</name>
<dbReference type="Gene3D" id="3.40.50.1000">
    <property type="entry name" value="HAD superfamily/HAD-like"/>
    <property type="match status" value="1"/>
</dbReference>
<dbReference type="AlphaFoldDB" id="A1WHX1"/>
<dbReference type="InterPro" id="IPR023214">
    <property type="entry name" value="HAD_sf"/>
</dbReference>
<dbReference type="eggNOG" id="COG1877">
    <property type="taxonomic scope" value="Bacteria"/>
</dbReference>
<proteinExistence type="inferred from homology"/>
<protein>
    <recommendedName>
        <fullName evidence="4">Trehalose 6-phosphate phosphatase</fullName>
        <ecNumber evidence="4">3.1.3.12</ecNumber>
    </recommendedName>
</protein>
<reference evidence="6" key="1">
    <citation type="submission" date="2006-12" db="EMBL/GenBank/DDBJ databases">
        <title>Complete sequence of chromosome 1 of Verminephrobacter eiseniae EF01-2.</title>
        <authorList>
            <person name="Copeland A."/>
            <person name="Lucas S."/>
            <person name="Lapidus A."/>
            <person name="Barry K."/>
            <person name="Detter J.C."/>
            <person name="Glavina del Rio T."/>
            <person name="Dalin E."/>
            <person name="Tice H."/>
            <person name="Pitluck S."/>
            <person name="Chertkov O."/>
            <person name="Brettin T."/>
            <person name="Bruce D."/>
            <person name="Han C."/>
            <person name="Tapia R."/>
            <person name="Gilna P."/>
            <person name="Schmutz J."/>
            <person name="Larimer F."/>
            <person name="Land M."/>
            <person name="Hauser L."/>
            <person name="Kyrpides N."/>
            <person name="Kim E."/>
            <person name="Stahl D."/>
            <person name="Richardson P."/>
        </authorList>
    </citation>
    <scope>NUCLEOTIDE SEQUENCE [LARGE SCALE GENOMIC DNA]</scope>
    <source>
        <strain evidence="6">EF01-2</strain>
    </source>
</reference>
<comment type="pathway">
    <text evidence="1 4">Glycan biosynthesis; trehalose biosynthesis.</text>
</comment>
<dbReference type="UniPathway" id="UPA00299"/>
<dbReference type="RefSeq" id="WP_011809235.1">
    <property type="nucleotide sequence ID" value="NC_008786.1"/>
</dbReference>
<dbReference type="InterPro" id="IPR003337">
    <property type="entry name" value="Trehalose_PPase"/>
</dbReference>
<sequence>MPQLPPLTSSHALFLDFDGTLAELAPRPDAVTVAAGLIATLSALHTHLGGALAIVTGRPEADIDHFLAPLRLPLASEHGAQYRLAHRCQPAIAPPGLASVVRAARELAVQHDGLLLEHKNAGLVLHYRQAPHLERLCHDTLARAIQAAQDLELQPGKCMLEVKPRGVHKGRAITDFMAWPPFAGRMPVFAGDDLADEAGFAAVQALGGWGIKMGAGTSIAQHRCMTPAALRGWLSAARSHWERAI</sequence>
<dbReference type="GO" id="GO:0046872">
    <property type="term" value="F:metal ion binding"/>
    <property type="evidence" value="ECO:0007669"/>
    <property type="project" value="UniProtKB-KW"/>
</dbReference>
<dbReference type="KEGG" id="vei:Veis_1468"/>
<evidence type="ECO:0000256" key="2">
    <source>
        <dbReference type="ARBA" id="ARBA00008770"/>
    </source>
</evidence>
<evidence type="ECO:0000256" key="4">
    <source>
        <dbReference type="RuleBase" id="RU361117"/>
    </source>
</evidence>
<dbReference type="GO" id="GO:0004805">
    <property type="term" value="F:trehalose-phosphatase activity"/>
    <property type="evidence" value="ECO:0007669"/>
    <property type="project" value="UniProtKB-EC"/>
</dbReference>
<evidence type="ECO:0000256" key="1">
    <source>
        <dbReference type="ARBA" id="ARBA00005199"/>
    </source>
</evidence>
<dbReference type="GeneID" id="76460091"/>
<dbReference type="STRING" id="391735.Veis_1468"/>
<evidence type="ECO:0000313" key="5">
    <source>
        <dbReference type="EMBL" id="ABM57228.1"/>
    </source>
</evidence>